<dbReference type="InterPro" id="IPR039447">
    <property type="entry name" value="UreH-like_TM_dom"/>
</dbReference>
<dbReference type="STRING" id="32024.GCA_000788295_01706"/>
<dbReference type="GeneID" id="93089914"/>
<dbReference type="PANTHER" id="PTHR42208">
    <property type="entry name" value="HEAVY METAL TRANSPORTER-RELATED"/>
    <property type="match status" value="1"/>
</dbReference>
<dbReference type="Pfam" id="PF13386">
    <property type="entry name" value="DsbD_2"/>
    <property type="match status" value="1"/>
</dbReference>
<dbReference type="RefSeq" id="WP_089181825.1">
    <property type="nucleotide sequence ID" value="NZ_CP043427.1"/>
</dbReference>
<keyword evidence="3" id="KW-1185">Reference proteome</keyword>
<dbReference type="EMBL" id="UFVD01000001">
    <property type="protein sequence ID" value="SUX11046.1"/>
    <property type="molecule type" value="Genomic_DNA"/>
</dbReference>
<feature type="domain" description="Urease accessory protein UreH-like transmembrane" evidence="1">
    <location>
        <begin position="11"/>
        <end position="212"/>
    </location>
</feature>
<evidence type="ECO:0000313" key="2">
    <source>
        <dbReference type="EMBL" id="SUX11046.1"/>
    </source>
</evidence>
<dbReference type="OrthoDB" id="9798690at2"/>
<proteinExistence type="predicted"/>
<sequence length="223" mass="24705">MSAYELINIAIISFTASFGHCLGMCGGFVIAYNMKLNNIDESKRPLYVFTYHFYRILAYVLLGACFGAFGSLFALSLKTRAYLYFALGMFLVLIGVSLLKRGKLLKMLENDKIFISLFKTKIKKYMGLSSLKAFGVLGFLNGLIPCGIVYFFAAMAISSGNIVNSILIMLVFGICTLPALFGFSFLSRVISDNFKTAMHYVSCILMIMFGLYLSYTGFIAVNG</sequence>
<evidence type="ECO:0000259" key="1">
    <source>
        <dbReference type="Pfam" id="PF13386"/>
    </source>
</evidence>
<dbReference type="AlphaFoldDB" id="A0A381DK50"/>
<protein>
    <submittedName>
        <fullName evidence="2">Membrane copper tolerance protein, putative</fullName>
    </submittedName>
</protein>
<gene>
    <name evidence="2" type="ORF">NCTC12475_01260</name>
</gene>
<reference evidence="2 3" key="1">
    <citation type="submission" date="2018-06" db="EMBL/GenBank/DDBJ databases">
        <authorList>
            <consortium name="Pathogen Informatics"/>
            <person name="Doyle S."/>
        </authorList>
    </citation>
    <scope>NUCLEOTIDE SEQUENCE [LARGE SCALE GENOMIC DNA]</scope>
    <source>
        <strain evidence="2 3">NCTC12475</strain>
    </source>
</reference>
<name>A0A381DK50_9BACT</name>
<dbReference type="Proteomes" id="UP000254920">
    <property type="component" value="Unassembled WGS sequence"/>
</dbReference>
<evidence type="ECO:0000313" key="3">
    <source>
        <dbReference type="Proteomes" id="UP000254920"/>
    </source>
</evidence>
<dbReference type="PANTHER" id="PTHR42208:SF1">
    <property type="entry name" value="HEAVY METAL TRANSPORTER"/>
    <property type="match status" value="1"/>
</dbReference>
<accession>A0A381DK50</accession>
<organism evidence="2 3">
    <name type="scientific">Campylobacter sputorum subsp. sputorum</name>
    <dbReference type="NCBI Taxonomy" id="32024"/>
    <lineage>
        <taxon>Bacteria</taxon>
        <taxon>Pseudomonadati</taxon>
        <taxon>Campylobacterota</taxon>
        <taxon>Epsilonproteobacteria</taxon>
        <taxon>Campylobacterales</taxon>
        <taxon>Campylobacteraceae</taxon>
        <taxon>Campylobacter</taxon>
    </lineage>
</organism>